<dbReference type="PROSITE" id="PS51221">
    <property type="entry name" value="TTL"/>
    <property type="match status" value="1"/>
</dbReference>
<dbReference type="SUPFAM" id="SSF56059">
    <property type="entry name" value="Glutathione synthetase ATP-binding domain-like"/>
    <property type="match status" value="1"/>
</dbReference>
<dbReference type="GO" id="GO:0070737">
    <property type="term" value="F:protein-glycine ligase activity, elongating"/>
    <property type="evidence" value="ECO:0007669"/>
    <property type="project" value="TreeGrafter"/>
</dbReference>
<name>A0A814DS84_9BILA</name>
<dbReference type="InterPro" id="IPR027752">
    <property type="entry name" value="TTLL10"/>
</dbReference>
<evidence type="ECO:0000313" key="2">
    <source>
        <dbReference type="Proteomes" id="UP000663889"/>
    </source>
</evidence>
<reference evidence="1" key="1">
    <citation type="submission" date="2021-02" db="EMBL/GenBank/DDBJ databases">
        <authorList>
            <person name="Nowell W R."/>
        </authorList>
    </citation>
    <scope>NUCLEOTIDE SEQUENCE</scope>
</reference>
<sequence length="267" mass="31158">MTILKNKRFNEINTNKTRLMPSSNIDNYLSLKTFLPETYLLDNTNDRITFKKIFKDGSTWICKPVGLSCGREVFIFRSQQQLESLLNEYHKNSRNNHYCTLYYNRLVQKYIENPLLINKHKFDIRTYLLCICISNEILCFAAQTGYLRLSMYKYDLENMNKFIHLTNQSIQIKNKIFSSVKHNTDDDGNELIGYVVEKHDASFRNVWQRIGYNGSCAFAYTNTGFPEDAAHHFHVYIENCVGMISTLTTIDPIIAKISYIDPHTPKG</sequence>
<comment type="caution">
    <text evidence="1">The sequence shown here is derived from an EMBL/GenBank/DDBJ whole genome shotgun (WGS) entry which is preliminary data.</text>
</comment>
<dbReference type="Pfam" id="PF03133">
    <property type="entry name" value="TTL"/>
    <property type="match status" value="1"/>
</dbReference>
<dbReference type="PANTHER" id="PTHR46810">
    <property type="entry name" value="INACTIVE POLYGLYCYLASE TTLL10"/>
    <property type="match status" value="1"/>
</dbReference>
<evidence type="ECO:0000313" key="1">
    <source>
        <dbReference type="EMBL" id="CAF0959464.1"/>
    </source>
</evidence>
<organism evidence="1 2">
    <name type="scientific">Rotaria sordida</name>
    <dbReference type="NCBI Taxonomy" id="392033"/>
    <lineage>
        <taxon>Eukaryota</taxon>
        <taxon>Metazoa</taxon>
        <taxon>Spiralia</taxon>
        <taxon>Gnathifera</taxon>
        <taxon>Rotifera</taxon>
        <taxon>Eurotatoria</taxon>
        <taxon>Bdelloidea</taxon>
        <taxon>Philodinida</taxon>
        <taxon>Philodinidae</taxon>
        <taxon>Rotaria</taxon>
    </lineage>
</organism>
<dbReference type="PANTHER" id="PTHR46810:SF1">
    <property type="entry name" value="INACTIVE POLYGLYCYLASE TTLL10"/>
    <property type="match status" value="1"/>
</dbReference>
<accession>A0A814DS84</accession>
<proteinExistence type="predicted"/>
<dbReference type="InterPro" id="IPR004344">
    <property type="entry name" value="TTL/TTLL_fam"/>
</dbReference>
<dbReference type="EMBL" id="CAJNOU010000325">
    <property type="protein sequence ID" value="CAF0959464.1"/>
    <property type="molecule type" value="Genomic_DNA"/>
</dbReference>
<dbReference type="Proteomes" id="UP000663889">
    <property type="component" value="Unassembled WGS sequence"/>
</dbReference>
<gene>
    <name evidence="1" type="ORF">SEV965_LOCUS8684</name>
</gene>
<dbReference type="Gene3D" id="3.30.470.20">
    <property type="entry name" value="ATP-grasp fold, B domain"/>
    <property type="match status" value="1"/>
</dbReference>
<dbReference type="AlphaFoldDB" id="A0A814DS84"/>
<protein>
    <submittedName>
        <fullName evidence="1">Uncharacterized protein</fullName>
    </submittedName>
</protein>